<feature type="transmembrane region" description="Helical" evidence="1">
    <location>
        <begin position="118"/>
        <end position="138"/>
    </location>
</feature>
<feature type="transmembrane region" description="Helical" evidence="1">
    <location>
        <begin position="183"/>
        <end position="201"/>
    </location>
</feature>
<sequence>MNADARTRPLSAEVWQRPFVRAHHAWCEDFVLELRLRDVPGPVIGDRLGEVESHCTAAGETPEEAFGDPAAYAAGIAEESPTRPASGFRRITALSAAQVAALLVGTAAARPWARGEDLAYNAVQAGLLGVFVLLLLALPRVLGPLVRRPWTVGLPFVVVVQLTGLGAALAGRLDLPAAVSLPAAPVAVGLFPVVLVLAWAVHRELVHGPGDDAVLSPLPPQPGTAPRGAGGRRGIAALTAAMLPVAYLVLAAFGRLTA</sequence>
<evidence type="ECO:0000313" key="2">
    <source>
        <dbReference type="EMBL" id="ALU38720.1"/>
    </source>
</evidence>
<evidence type="ECO:0000313" key="3">
    <source>
        <dbReference type="Proteomes" id="UP000057181"/>
    </source>
</evidence>
<dbReference type="KEGG" id="kfv:AS188_01990"/>
<evidence type="ECO:0000256" key="1">
    <source>
        <dbReference type="SAM" id="Phobius"/>
    </source>
</evidence>
<name>A0A0U3HTZ8_9MICC</name>
<feature type="transmembrane region" description="Helical" evidence="1">
    <location>
        <begin position="235"/>
        <end position="254"/>
    </location>
</feature>
<dbReference type="RefSeq" id="WP_058857434.1">
    <property type="nucleotide sequence ID" value="NZ_BJZR01000177.1"/>
</dbReference>
<organism evidence="2 3">
    <name type="scientific">Kocuria flava</name>
    <dbReference type="NCBI Taxonomy" id="446860"/>
    <lineage>
        <taxon>Bacteria</taxon>
        <taxon>Bacillati</taxon>
        <taxon>Actinomycetota</taxon>
        <taxon>Actinomycetes</taxon>
        <taxon>Micrococcales</taxon>
        <taxon>Micrococcaceae</taxon>
        <taxon>Kocuria</taxon>
    </lineage>
</organism>
<proteinExistence type="predicted"/>
<keyword evidence="1" id="KW-0812">Transmembrane</keyword>
<dbReference type="AlphaFoldDB" id="A0A0U3HTZ8"/>
<feature type="transmembrane region" description="Helical" evidence="1">
    <location>
        <begin position="150"/>
        <end position="171"/>
    </location>
</feature>
<dbReference type="OrthoDB" id="5192631at2"/>
<protein>
    <submittedName>
        <fullName evidence="2">Uncharacterized protein</fullName>
    </submittedName>
</protein>
<reference evidence="2 3" key="1">
    <citation type="submission" date="2015-11" db="EMBL/GenBank/DDBJ databases">
        <title>Complete Genome Sequence of Kocuria flava strain HO-9041.</title>
        <authorList>
            <person name="Zhou M."/>
            <person name="Dai J."/>
        </authorList>
    </citation>
    <scope>NUCLEOTIDE SEQUENCE [LARGE SCALE GENOMIC DNA]</scope>
    <source>
        <strain evidence="2 3">HO-9041</strain>
    </source>
</reference>
<keyword evidence="1" id="KW-1133">Transmembrane helix</keyword>
<dbReference type="STRING" id="446860.AS188_01990"/>
<keyword evidence="1" id="KW-0472">Membrane</keyword>
<accession>A0A0U3HTZ8</accession>
<gene>
    <name evidence="2" type="ORF">AS188_01990</name>
</gene>
<dbReference type="EMBL" id="CP013254">
    <property type="protein sequence ID" value="ALU38720.1"/>
    <property type="molecule type" value="Genomic_DNA"/>
</dbReference>
<dbReference type="Proteomes" id="UP000057181">
    <property type="component" value="Chromosome"/>
</dbReference>